<dbReference type="Proteomes" id="UP000595140">
    <property type="component" value="Unassembled WGS sequence"/>
</dbReference>
<dbReference type="InterPro" id="IPR029063">
    <property type="entry name" value="SAM-dependent_MTases_sf"/>
</dbReference>
<evidence type="ECO:0000313" key="1">
    <source>
        <dbReference type="EMBL" id="VFQ81313.1"/>
    </source>
</evidence>
<organism evidence="1 2">
    <name type="scientific">Cuscuta campestris</name>
    <dbReference type="NCBI Taxonomy" id="132261"/>
    <lineage>
        <taxon>Eukaryota</taxon>
        <taxon>Viridiplantae</taxon>
        <taxon>Streptophyta</taxon>
        <taxon>Embryophyta</taxon>
        <taxon>Tracheophyta</taxon>
        <taxon>Spermatophyta</taxon>
        <taxon>Magnoliopsida</taxon>
        <taxon>eudicotyledons</taxon>
        <taxon>Gunneridae</taxon>
        <taxon>Pentapetalae</taxon>
        <taxon>asterids</taxon>
        <taxon>lamiids</taxon>
        <taxon>Solanales</taxon>
        <taxon>Convolvulaceae</taxon>
        <taxon>Cuscuteae</taxon>
        <taxon>Cuscuta</taxon>
        <taxon>Cuscuta subgen. Grammica</taxon>
        <taxon>Cuscuta sect. Cleistogrammica</taxon>
    </lineage>
</organism>
<dbReference type="SUPFAM" id="SSF53335">
    <property type="entry name" value="S-adenosyl-L-methionine-dependent methyltransferases"/>
    <property type="match status" value="1"/>
</dbReference>
<dbReference type="EMBL" id="OOIL02002239">
    <property type="protein sequence ID" value="VFQ81313.1"/>
    <property type="molecule type" value="Genomic_DNA"/>
</dbReference>
<sequence length="464" mass="51079">MALDPSAFETIVPSRYITFTLPNPLLHLNHFTATLLRIAVIDSPSGATAQTTIGAMLVPPFRESDWTFSTESGHLQLILAFPHLSRLVLIGNCPDSPRATSHKPPSPTDDTSEIEDALMPLMIALCPKEAFRRTGGGLPRIPFLSYEDKVIQIRVLETCFGNRVGEIAVEDVELEAENGGREFRRRLRFKRTPNLIQTQVRIHPESLDFENLEAMKFQADNRVLVHPYLTPMVAGLSVIASHLDGLIRTGIRPKALCLGVGGGALLSFLNSQLGFEVLGVEEDDRVLEMARKYFGLEEDGESIRLCVGDGMDMIRKLYIGAGKNQNHDLSNAKDDGVKFDVIMVDLDSACTGAGMSAPPTEFVHKSTLSAAKRLLSEHGAIIVNVMPLCEQFYETLVSEFQDVFEELYEIDVADDENVVVIATASKIRRDSGDSGKSFLSKLDCVIQGSSYLDSIRAVSKNVVR</sequence>
<name>A0A484LXM0_9ASTE</name>
<protein>
    <recommendedName>
        <fullName evidence="3">PABS domain-containing protein</fullName>
    </recommendedName>
</protein>
<dbReference type="OrthoDB" id="411785at2759"/>
<keyword evidence="2" id="KW-1185">Reference proteome</keyword>
<evidence type="ECO:0008006" key="3">
    <source>
        <dbReference type="Google" id="ProtNLM"/>
    </source>
</evidence>
<dbReference type="AlphaFoldDB" id="A0A484LXM0"/>
<accession>A0A484LXM0</accession>
<proteinExistence type="predicted"/>
<gene>
    <name evidence="1" type="ORF">CCAM_LOCUS23089</name>
</gene>
<dbReference type="CDD" id="cd02440">
    <property type="entry name" value="AdoMet_MTases"/>
    <property type="match status" value="1"/>
</dbReference>
<reference evidence="1 2" key="1">
    <citation type="submission" date="2018-04" db="EMBL/GenBank/DDBJ databases">
        <authorList>
            <person name="Vogel A."/>
        </authorList>
    </citation>
    <scope>NUCLEOTIDE SEQUENCE [LARGE SCALE GENOMIC DNA]</scope>
</reference>
<dbReference type="Gene3D" id="3.40.50.150">
    <property type="entry name" value="Vaccinia Virus protein VP39"/>
    <property type="match status" value="1"/>
</dbReference>
<evidence type="ECO:0000313" key="2">
    <source>
        <dbReference type="Proteomes" id="UP000595140"/>
    </source>
</evidence>